<keyword evidence="3" id="KW-0732">Signal</keyword>
<gene>
    <name evidence="5" type="ORF">LX83_001347</name>
</gene>
<dbReference type="InterPro" id="IPR051691">
    <property type="entry name" value="Metab_Enz_Cyan_OpOx_G3PDH"/>
</dbReference>
<dbReference type="Pfam" id="PF07992">
    <property type="entry name" value="Pyr_redox_2"/>
    <property type="match status" value="1"/>
</dbReference>
<feature type="domain" description="FAD/NAD(P)-binding" evidence="4">
    <location>
        <begin position="5"/>
        <end position="322"/>
    </location>
</feature>
<comment type="caution">
    <text evidence="5">The sequence shown here is derived from an EMBL/GenBank/DDBJ whole genome shotgun (WGS) entry which is preliminary data.</text>
</comment>
<dbReference type="RefSeq" id="WP_253768232.1">
    <property type="nucleotide sequence ID" value="NZ_JAMTCK010000003.1"/>
</dbReference>
<dbReference type="GO" id="GO:0016491">
    <property type="term" value="F:oxidoreductase activity"/>
    <property type="evidence" value="ECO:0007669"/>
    <property type="project" value="UniProtKB-KW"/>
</dbReference>
<feature type="region of interest" description="Disordered" evidence="2">
    <location>
        <begin position="445"/>
        <end position="486"/>
    </location>
</feature>
<dbReference type="PANTHER" id="PTHR42949:SF3">
    <property type="entry name" value="ANAEROBIC GLYCEROL-3-PHOSPHATE DEHYDROGENASE SUBUNIT B"/>
    <property type="match status" value="1"/>
</dbReference>
<dbReference type="Gene3D" id="3.50.50.60">
    <property type="entry name" value="FAD/NAD(P)-binding domain"/>
    <property type="match status" value="2"/>
</dbReference>
<dbReference type="PRINTS" id="PR00368">
    <property type="entry name" value="FADPNR"/>
</dbReference>
<evidence type="ECO:0000256" key="3">
    <source>
        <dbReference type="SAM" id="SignalP"/>
    </source>
</evidence>
<dbReference type="InterPro" id="IPR023753">
    <property type="entry name" value="FAD/NAD-binding_dom"/>
</dbReference>
<dbReference type="PANTHER" id="PTHR42949">
    <property type="entry name" value="ANAEROBIC GLYCEROL-3-PHOSPHATE DEHYDROGENASE SUBUNIT B"/>
    <property type="match status" value="1"/>
</dbReference>
<sequence>MARLIAVVGAGPAGMAAALAAADAGAEVVLVDAAPRVGGQYHRQPPPGLADQHAGPGFARLEAELAGHPRVRHLAETVVWALEPRPGGHRLHLRTGPADSPHRTARVLDPAALVLATGAHDRALPFPGWDLPGVVTAGAAQALAKGQRVAVGRRVLLAGTGPFLFPVAQSLIEVGAHLVGVLEANRVGATAAGWLARPAALLAGRAKLPELAGYLGLLARHRIAYRTGHAVLAAHGTDRVEAVTTARLTRDWRVVPGSARRIAVDAVCVGFGFTPQLELAVAAGCDLDATGTCVRVDIAQATSTPGVFAAGELTGVGGADLAAAEGRVAGASAARHLGLAVPVPRAALRQVRAGRGFAAALAGAYPVRPGWRSWLTEDTLVCRCEEVSYGALCQAVRQRAALGGRVLRLTSRVGLGPCQGRICGRNAAELAEALLCRADQRPPLTPAASARRPIAAPIRLGELATTPTEPSEHGFASTDPTDRSEA</sequence>
<dbReference type="PIRSF" id="PIRSF037495">
    <property type="entry name" value="Opine_OX_OoxA/HcnB"/>
    <property type="match status" value="1"/>
</dbReference>
<evidence type="ECO:0000313" key="6">
    <source>
        <dbReference type="Proteomes" id="UP001206128"/>
    </source>
</evidence>
<accession>A0AAE3GA61</accession>
<dbReference type="InterPro" id="IPR036188">
    <property type="entry name" value="FAD/NAD-bd_sf"/>
</dbReference>
<dbReference type="SUPFAM" id="SSF51905">
    <property type="entry name" value="FAD/NAD(P)-binding domain"/>
    <property type="match status" value="1"/>
</dbReference>
<evidence type="ECO:0000313" key="5">
    <source>
        <dbReference type="EMBL" id="MCP2164507.1"/>
    </source>
</evidence>
<organism evidence="5 6">
    <name type="scientific">Goodfellowiella coeruleoviolacea</name>
    <dbReference type="NCBI Taxonomy" id="334858"/>
    <lineage>
        <taxon>Bacteria</taxon>
        <taxon>Bacillati</taxon>
        <taxon>Actinomycetota</taxon>
        <taxon>Actinomycetes</taxon>
        <taxon>Pseudonocardiales</taxon>
        <taxon>Pseudonocardiaceae</taxon>
        <taxon>Goodfellowiella</taxon>
    </lineage>
</organism>
<keyword evidence="1" id="KW-0560">Oxidoreductase</keyword>
<reference evidence="5" key="1">
    <citation type="submission" date="2022-06" db="EMBL/GenBank/DDBJ databases">
        <title>Genomic Encyclopedia of Archaeal and Bacterial Type Strains, Phase II (KMG-II): from individual species to whole genera.</title>
        <authorList>
            <person name="Goeker M."/>
        </authorList>
    </citation>
    <scope>NUCLEOTIDE SEQUENCE</scope>
    <source>
        <strain evidence="5">DSM 43935</strain>
    </source>
</reference>
<dbReference type="AlphaFoldDB" id="A0AAE3GA61"/>
<feature type="signal peptide" evidence="3">
    <location>
        <begin position="1"/>
        <end position="20"/>
    </location>
</feature>
<feature type="chain" id="PRO_5042066769" evidence="3">
    <location>
        <begin position="21"/>
        <end position="486"/>
    </location>
</feature>
<keyword evidence="6" id="KW-1185">Reference proteome</keyword>
<evidence type="ECO:0000259" key="4">
    <source>
        <dbReference type="Pfam" id="PF07992"/>
    </source>
</evidence>
<feature type="compositionally biased region" description="Low complexity" evidence="2">
    <location>
        <begin position="446"/>
        <end position="459"/>
    </location>
</feature>
<dbReference type="InterPro" id="IPR041854">
    <property type="entry name" value="BFD-like_2Fe2S-bd_dom_sf"/>
</dbReference>
<dbReference type="PRINTS" id="PR00469">
    <property type="entry name" value="PNDRDTASEII"/>
</dbReference>
<proteinExistence type="predicted"/>
<protein>
    <submittedName>
        <fullName evidence="5">Thioredoxin reductase</fullName>
    </submittedName>
</protein>
<evidence type="ECO:0000256" key="1">
    <source>
        <dbReference type="ARBA" id="ARBA00023002"/>
    </source>
</evidence>
<dbReference type="EMBL" id="JAMTCK010000003">
    <property type="protein sequence ID" value="MCP2164507.1"/>
    <property type="molecule type" value="Genomic_DNA"/>
</dbReference>
<dbReference type="Gene3D" id="1.10.10.1100">
    <property type="entry name" value="BFD-like [2Fe-2S]-binding domain"/>
    <property type="match status" value="1"/>
</dbReference>
<name>A0AAE3GA61_9PSEU</name>
<dbReference type="Proteomes" id="UP001206128">
    <property type="component" value="Unassembled WGS sequence"/>
</dbReference>
<dbReference type="InterPro" id="IPR017224">
    <property type="entry name" value="Opine_Oxase_asu/HCN_bsu"/>
</dbReference>
<evidence type="ECO:0000256" key="2">
    <source>
        <dbReference type="SAM" id="MobiDB-lite"/>
    </source>
</evidence>